<reference evidence="2 3" key="1">
    <citation type="journal article" date="2016" name="Sci. Rep.">
        <title>The Dendrobium catenatum Lindl. genome sequence provides insights into polysaccharide synthase, floral development and adaptive evolution.</title>
        <authorList>
            <person name="Zhang G.Q."/>
            <person name="Xu Q."/>
            <person name="Bian C."/>
            <person name="Tsai W.C."/>
            <person name="Yeh C.M."/>
            <person name="Liu K.W."/>
            <person name="Yoshida K."/>
            <person name="Zhang L.S."/>
            <person name="Chang S.B."/>
            <person name="Chen F."/>
            <person name="Shi Y."/>
            <person name="Su Y.Y."/>
            <person name="Zhang Y.Q."/>
            <person name="Chen L.J."/>
            <person name="Yin Y."/>
            <person name="Lin M."/>
            <person name="Huang H."/>
            <person name="Deng H."/>
            <person name="Wang Z.W."/>
            <person name="Zhu S.L."/>
            <person name="Zhao X."/>
            <person name="Deng C."/>
            <person name="Niu S.C."/>
            <person name="Huang J."/>
            <person name="Wang M."/>
            <person name="Liu G.H."/>
            <person name="Yang H.J."/>
            <person name="Xiao X.J."/>
            <person name="Hsiao Y.Y."/>
            <person name="Wu W.L."/>
            <person name="Chen Y.Y."/>
            <person name="Mitsuda N."/>
            <person name="Ohme-Takagi M."/>
            <person name="Luo Y.B."/>
            <person name="Van de Peer Y."/>
            <person name="Liu Z.J."/>
        </authorList>
    </citation>
    <scope>NUCLEOTIDE SEQUENCE [LARGE SCALE GENOMIC DNA]</scope>
    <source>
        <tissue evidence="2">The whole plant</tissue>
    </source>
</reference>
<gene>
    <name evidence="2" type="ORF">MA16_Dca002343</name>
</gene>
<feature type="region of interest" description="Disordered" evidence="1">
    <location>
        <begin position="1"/>
        <end position="50"/>
    </location>
</feature>
<dbReference type="EMBL" id="KZ503041">
    <property type="protein sequence ID" value="PKU69074.1"/>
    <property type="molecule type" value="Genomic_DNA"/>
</dbReference>
<reference evidence="2 3" key="2">
    <citation type="journal article" date="2017" name="Nature">
        <title>The Apostasia genome and the evolution of orchids.</title>
        <authorList>
            <person name="Zhang G.Q."/>
            <person name="Liu K.W."/>
            <person name="Li Z."/>
            <person name="Lohaus R."/>
            <person name="Hsiao Y.Y."/>
            <person name="Niu S.C."/>
            <person name="Wang J.Y."/>
            <person name="Lin Y.C."/>
            <person name="Xu Q."/>
            <person name="Chen L.J."/>
            <person name="Yoshida K."/>
            <person name="Fujiwara S."/>
            <person name="Wang Z.W."/>
            <person name="Zhang Y.Q."/>
            <person name="Mitsuda N."/>
            <person name="Wang M."/>
            <person name="Liu G.H."/>
            <person name="Pecoraro L."/>
            <person name="Huang H.X."/>
            <person name="Xiao X.J."/>
            <person name="Lin M."/>
            <person name="Wu X.Y."/>
            <person name="Wu W.L."/>
            <person name="Chen Y.Y."/>
            <person name="Chang S.B."/>
            <person name="Sakamoto S."/>
            <person name="Ohme-Takagi M."/>
            <person name="Yagi M."/>
            <person name="Zeng S.J."/>
            <person name="Shen C.Y."/>
            <person name="Yeh C.M."/>
            <person name="Luo Y.B."/>
            <person name="Tsai W.C."/>
            <person name="Van de Peer Y."/>
            <person name="Liu Z.J."/>
        </authorList>
    </citation>
    <scope>NUCLEOTIDE SEQUENCE [LARGE SCALE GENOMIC DNA]</scope>
    <source>
        <tissue evidence="2">The whole plant</tissue>
    </source>
</reference>
<accession>A0A2I0W085</accession>
<evidence type="ECO:0000313" key="3">
    <source>
        <dbReference type="Proteomes" id="UP000233837"/>
    </source>
</evidence>
<keyword evidence="3" id="KW-1185">Reference proteome</keyword>
<evidence type="ECO:0000313" key="2">
    <source>
        <dbReference type="EMBL" id="PKU69074.1"/>
    </source>
</evidence>
<dbReference type="Proteomes" id="UP000233837">
    <property type="component" value="Unassembled WGS sequence"/>
</dbReference>
<protein>
    <submittedName>
        <fullName evidence="2">Uncharacterized protein</fullName>
    </submittedName>
</protein>
<sequence>MGTFPPAEEPSGGKAEDGKADAIEKKRKKKSSGLAEGRVKKRDQKGARVEATSSKFLKLNIQKTWHDYSLRKLQGLRNEI</sequence>
<name>A0A2I0W085_9ASPA</name>
<dbReference type="AlphaFoldDB" id="A0A2I0W085"/>
<evidence type="ECO:0000256" key="1">
    <source>
        <dbReference type="SAM" id="MobiDB-lite"/>
    </source>
</evidence>
<organism evidence="2 3">
    <name type="scientific">Dendrobium catenatum</name>
    <dbReference type="NCBI Taxonomy" id="906689"/>
    <lineage>
        <taxon>Eukaryota</taxon>
        <taxon>Viridiplantae</taxon>
        <taxon>Streptophyta</taxon>
        <taxon>Embryophyta</taxon>
        <taxon>Tracheophyta</taxon>
        <taxon>Spermatophyta</taxon>
        <taxon>Magnoliopsida</taxon>
        <taxon>Liliopsida</taxon>
        <taxon>Asparagales</taxon>
        <taxon>Orchidaceae</taxon>
        <taxon>Epidendroideae</taxon>
        <taxon>Malaxideae</taxon>
        <taxon>Dendrobiinae</taxon>
        <taxon>Dendrobium</taxon>
    </lineage>
</organism>
<feature type="compositionally biased region" description="Basic and acidic residues" evidence="1">
    <location>
        <begin position="14"/>
        <end position="24"/>
    </location>
</feature>
<proteinExistence type="predicted"/>